<organism evidence="1 2">
    <name type="scientific">Campylobacter gracilis RM3268</name>
    <dbReference type="NCBI Taxonomy" id="553220"/>
    <lineage>
        <taxon>Bacteria</taxon>
        <taxon>Pseudomonadati</taxon>
        <taxon>Campylobacterota</taxon>
        <taxon>Epsilonproteobacteria</taxon>
        <taxon>Campylobacterales</taxon>
        <taxon>Campylobacteraceae</taxon>
        <taxon>Campylobacter</taxon>
    </lineage>
</organism>
<name>C8PJ33_9BACT</name>
<comment type="caution">
    <text evidence="1">The sequence shown here is derived from an EMBL/GenBank/DDBJ whole genome shotgun (WGS) entry which is preliminary data.</text>
</comment>
<dbReference type="EMBL" id="ACYG01000027">
    <property type="protein sequence ID" value="EEV16938.1"/>
    <property type="molecule type" value="Genomic_DNA"/>
</dbReference>
<evidence type="ECO:0000313" key="1">
    <source>
        <dbReference type="EMBL" id="EEV16938.1"/>
    </source>
</evidence>
<dbReference type="AlphaFoldDB" id="C8PJ33"/>
<gene>
    <name evidence="1" type="ORF">CAMGR0001_1232</name>
</gene>
<dbReference type="Proteomes" id="UP000005709">
    <property type="component" value="Unassembled WGS sequence"/>
</dbReference>
<reference evidence="1 2" key="1">
    <citation type="submission" date="2009-07" db="EMBL/GenBank/DDBJ databases">
        <authorList>
            <person name="Madupu R."/>
            <person name="Sebastian Y."/>
            <person name="Durkin A.S."/>
            <person name="Torralba M."/>
            <person name="Methe B."/>
            <person name="Sutton G.G."/>
            <person name="Strausberg R.L."/>
            <person name="Nelson K.E."/>
        </authorList>
    </citation>
    <scope>NUCLEOTIDE SEQUENCE [LARGE SCALE GENOMIC DNA]</scope>
    <source>
        <strain evidence="1 2">RM3268</strain>
    </source>
</reference>
<proteinExistence type="predicted"/>
<protein>
    <submittedName>
        <fullName evidence="1">Uncharacterized protein</fullName>
    </submittedName>
</protein>
<evidence type="ECO:0000313" key="2">
    <source>
        <dbReference type="Proteomes" id="UP000005709"/>
    </source>
</evidence>
<keyword evidence="2" id="KW-1185">Reference proteome</keyword>
<accession>C8PJ33</accession>
<sequence>MHYKFDFKICSDFYKIQIIINTATKNQNSKIPSNLSP</sequence>